<dbReference type="AlphaFoldDB" id="A0A1D1W969"/>
<dbReference type="EMBL" id="BDGG01000023">
    <property type="protein sequence ID" value="GAV09473.1"/>
    <property type="molecule type" value="Genomic_DNA"/>
</dbReference>
<keyword evidence="2" id="KW-1185">Reference proteome</keyword>
<evidence type="ECO:0000313" key="2">
    <source>
        <dbReference type="Proteomes" id="UP000186922"/>
    </source>
</evidence>
<sequence>MKFDDTPWHLPTLTSPTVPGWIGQGTTLGLHIGAYRPLRDLPKAQYRRPGVFQLQQ</sequence>
<organism evidence="1 2">
    <name type="scientific">Ramazzottius varieornatus</name>
    <name type="common">Water bear</name>
    <name type="synonym">Tardigrade</name>
    <dbReference type="NCBI Taxonomy" id="947166"/>
    <lineage>
        <taxon>Eukaryota</taxon>
        <taxon>Metazoa</taxon>
        <taxon>Ecdysozoa</taxon>
        <taxon>Tardigrada</taxon>
        <taxon>Eutardigrada</taxon>
        <taxon>Parachela</taxon>
        <taxon>Hypsibioidea</taxon>
        <taxon>Ramazzottiidae</taxon>
        <taxon>Ramazzottius</taxon>
    </lineage>
</organism>
<comment type="caution">
    <text evidence="1">The sequence shown here is derived from an EMBL/GenBank/DDBJ whole genome shotgun (WGS) entry which is preliminary data.</text>
</comment>
<dbReference type="Proteomes" id="UP000186922">
    <property type="component" value="Unassembled WGS sequence"/>
</dbReference>
<proteinExistence type="predicted"/>
<reference evidence="1 2" key="1">
    <citation type="journal article" date="2016" name="Nat. Commun.">
        <title>Extremotolerant tardigrade genome and improved radiotolerance of human cultured cells by tardigrade-unique protein.</title>
        <authorList>
            <person name="Hashimoto T."/>
            <person name="Horikawa D.D."/>
            <person name="Saito Y."/>
            <person name="Kuwahara H."/>
            <person name="Kozuka-Hata H."/>
            <person name="Shin-I T."/>
            <person name="Minakuchi Y."/>
            <person name="Ohishi K."/>
            <person name="Motoyama A."/>
            <person name="Aizu T."/>
            <person name="Enomoto A."/>
            <person name="Kondo K."/>
            <person name="Tanaka S."/>
            <person name="Hara Y."/>
            <person name="Koshikawa S."/>
            <person name="Sagara H."/>
            <person name="Miura T."/>
            <person name="Yokobori S."/>
            <person name="Miyagawa K."/>
            <person name="Suzuki Y."/>
            <person name="Kubo T."/>
            <person name="Oyama M."/>
            <person name="Kohara Y."/>
            <person name="Fujiyama A."/>
            <person name="Arakawa K."/>
            <person name="Katayama T."/>
            <person name="Toyoda A."/>
            <person name="Kunieda T."/>
        </authorList>
    </citation>
    <scope>NUCLEOTIDE SEQUENCE [LARGE SCALE GENOMIC DNA]</scope>
    <source>
        <strain evidence="1 2">YOKOZUNA-1</strain>
    </source>
</reference>
<protein>
    <submittedName>
        <fullName evidence="1">Uncharacterized protein</fullName>
    </submittedName>
</protein>
<gene>
    <name evidence="1" type="primary">RvY_19012-1</name>
    <name evidence="1" type="synonym">RvY_19012.1</name>
    <name evidence="1" type="ORF">RvY_19012</name>
</gene>
<accession>A0A1D1W969</accession>
<name>A0A1D1W969_RAMVA</name>
<evidence type="ECO:0000313" key="1">
    <source>
        <dbReference type="EMBL" id="GAV09473.1"/>
    </source>
</evidence>